<evidence type="ECO:0000313" key="2">
    <source>
        <dbReference type="EMBL" id="CAD7277033.1"/>
    </source>
</evidence>
<feature type="compositionally biased region" description="Polar residues" evidence="1">
    <location>
        <begin position="145"/>
        <end position="155"/>
    </location>
</feature>
<feature type="compositionally biased region" description="Polar residues" evidence="1">
    <location>
        <begin position="353"/>
        <end position="365"/>
    </location>
</feature>
<feature type="region of interest" description="Disordered" evidence="1">
    <location>
        <begin position="261"/>
        <end position="445"/>
    </location>
</feature>
<feature type="region of interest" description="Disordered" evidence="1">
    <location>
        <begin position="705"/>
        <end position="758"/>
    </location>
</feature>
<dbReference type="Proteomes" id="UP000678499">
    <property type="component" value="Unassembled WGS sequence"/>
</dbReference>
<feature type="compositionally biased region" description="Low complexity" evidence="1">
    <location>
        <begin position="371"/>
        <end position="384"/>
    </location>
</feature>
<sequence length="1004" mass="108852">MGLSAMFCKLISVRAIFTISCFMFLCGFIHPSEADYRANLSAWRNVITQPWLNKRPQQEQQQQHQYANSHSPSARSKSSPTNSKMPPPITAVDNQKVVKMPEERLLSSPRPSLPSKRQTLFKTKKPSNSKRNVNASDAAPKASVPNPQWSTDQHGSTEVFAESFQYGRKLKTSKRRFTQDQSVSGSTSTKQKVTTRRTDNVPKGSLQAPPVAGKRQQVGPPIFAPGFGPGGQSRPTSSNRVPTQAVTANVLPAISALQSLVDRPSGLGPRPNNSPNGVNNNNNNRFTNSPPRQFTQQRGPPSSALPSTTRELPVGTQTPSAGRPGFISQSTPGGNRLQSVNNRPSIGAGPRSTAPQQRPNQNFNRLQAPPIISQSQIQQSRQVQNRGPPAQQLTQQSRTVSAQQRVPFNNQQQQQVTTVRPAPTAFSPPGGTRNPTPSGNNNRFSANVRQRFPLPQAPTRLFAAFGRPAQTGVPPNNNNNNNQNRRPLSTPHPVLSLIAASRPPEASRPDVLITSSSVNSRFSPPQGVILLRVAPLQPVGEVHGDGWQPLTSPGGSRAEPTVPGQPAPLFNAILRNLPTPPQPARPVFPTRDPFSTLEPVFPGTVTSVPLIQVQTPAPTQPTSLPPGFSPSSEFTRIADSGNVKRNLVFRSPISVSNDDPEGDSRKNRLVGFTGGSSTSSSFLDQEELDRRNAFSRLAKEFEGFDAKNNESTGSSNNHQIGTTTRFGDRPIIPVTITSGKDSNFFSPDPNPDFGRSTSFLQTYQHYPPFDNPSQQLISTTPRISSISSSINKGQATSADSTRGPLVSLLQLPQQTSSHQQQSLRNGFGISSDAEIVQGEDDPVVIRLEPVDFITPTSKADTGDDLVVAGEDDPVVIRLEPVDFITPTSKADTGDDLVVAGVRLLNSASTLLTSAGSDEANDDDDDDFDSNKNNSKDDDEDLGNQLGKSSTSFWRSELRQRPDLVPVDAKLDDLFAEFHSPFPRVSMSTEFDRFLAANSKKNSGF</sequence>
<feature type="region of interest" description="Disordered" evidence="1">
    <location>
        <begin position="913"/>
        <end position="952"/>
    </location>
</feature>
<gene>
    <name evidence="2" type="ORF">NMOB1V02_LOCUS4775</name>
</gene>
<feature type="compositionally biased region" description="Polar residues" evidence="1">
    <location>
        <begin position="233"/>
        <end position="242"/>
    </location>
</feature>
<feature type="region of interest" description="Disordered" evidence="1">
    <location>
        <begin position="653"/>
        <end position="684"/>
    </location>
</feature>
<dbReference type="EMBL" id="CAJPEX010000776">
    <property type="protein sequence ID" value="CAG0917185.1"/>
    <property type="molecule type" value="Genomic_DNA"/>
</dbReference>
<reference evidence="2" key="1">
    <citation type="submission" date="2020-11" db="EMBL/GenBank/DDBJ databases">
        <authorList>
            <person name="Tran Van P."/>
        </authorList>
    </citation>
    <scope>NUCLEOTIDE SEQUENCE</scope>
</reference>
<dbReference type="AlphaFoldDB" id="A0A7R9BKJ7"/>
<feature type="region of interest" description="Disordered" evidence="1">
    <location>
        <begin position="172"/>
        <end position="242"/>
    </location>
</feature>
<accession>A0A7R9BKJ7</accession>
<organism evidence="2">
    <name type="scientific">Notodromas monacha</name>
    <dbReference type="NCBI Taxonomy" id="399045"/>
    <lineage>
        <taxon>Eukaryota</taxon>
        <taxon>Metazoa</taxon>
        <taxon>Ecdysozoa</taxon>
        <taxon>Arthropoda</taxon>
        <taxon>Crustacea</taxon>
        <taxon>Oligostraca</taxon>
        <taxon>Ostracoda</taxon>
        <taxon>Podocopa</taxon>
        <taxon>Podocopida</taxon>
        <taxon>Cypridocopina</taxon>
        <taxon>Cypridoidea</taxon>
        <taxon>Cyprididae</taxon>
        <taxon>Notodromas</taxon>
    </lineage>
</organism>
<feature type="compositionally biased region" description="Low complexity" evidence="1">
    <location>
        <begin position="106"/>
        <end position="115"/>
    </location>
</feature>
<feature type="compositionally biased region" description="Low complexity" evidence="1">
    <location>
        <begin position="58"/>
        <end position="84"/>
    </location>
</feature>
<feature type="region of interest" description="Disordered" evidence="1">
    <location>
        <begin position="55"/>
        <end position="155"/>
    </location>
</feature>
<feature type="compositionally biased region" description="Polar residues" evidence="1">
    <location>
        <begin position="735"/>
        <end position="745"/>
    </location>
</feature>
<name>A0A7R9BKJ7_9CRUS</name>
<feature type="region of interest" description="Disordered" evidence="1">
    <location>
        <begin position="781"/>
        <end position="801"/>
    </location>
</feature>
<feature type="compositionally biased region" description="Low complexity" evidence="1">
    <location>
        <begin position="402"/>
        <end position="424"/>
    </location>
</feature>
<feature type="compositionally biased region" description="Polar residues" evidence="1">
    <location>
        <begin position="327"/>
        <end position="344"/>
    </location>
</feature>
<proteinExistence type="predicted"/>
<protein>
    <submittedName>
        <fullName evidence="2">Uncharacterized protein</fullName>
    </submittedName>
</protein>
<keyword evidence="3" id="KW-1185">Reference proteome</keyword>
<feature type="compositionally biased region" description="Polar residues" evidence="1">
    <location>
        <begin position="179"/>
        <end position="192"/>
    </location>
</feature>
<feature type="compositionally biased region" description="Polar residues" evidence="1">
    <location>
        <begin position="709"/>
        <end position="725"/>
    </location>
</feature>
<feature type="compositionally biased region" description="Acidic residues" evidence="1">
    <location>
        <begin position="918"/>
        <end position="927"/>
    </location>
</feature>
<evidence type="ECO:0000256" key="1">
    <source>
        <dbReference type="SAM" id="MobiDB-lite"/>
    </source>
</evidence>
<feature type="compositionally biased region" description="Polar residues" evidence="1">
    <location>
        <begin position="293"/>
        <end position="320"/>
    </location>
</feature>
<feature type="compositionally biased region" description="Polar residues" evidence="1">
    <location>
        <begin position="791"/>
        <end position="800"/>
    </location>
</feature>
<feature type="region of interest" description="Disordered" evidence="1">
    <location>
        <begin position="467"/>
        <end position="490"/>
    </location>
</feature>
<dbReference type="EMBL" id="OA882813">
    <property type="protein sequence ID" value="CAD7277033.1"/>
    <property type="molecule type" value="Genomic_DNA"/>
</dbReference>
<feature type="compositionally biased region" description="Polar residues" evidence="1">
    <location>
        <begin position="433"/>
        <end position="445"/>
    </location>
</feature>
<evidence type="ECO:0000313" key="3">
    <source>
        <dbReference type="Proteomes" id="UP000678499"/>
    </source>
</evidence>
<feature type="compositionally biased region" description="Low complexity" evidence="1">
    <location>
        <begin position="269"/>
        <end position="292"/>
    </location>
</feature>
<feature type="compositionally biased region" description="Polar residues" evidence="1">
    <location>
        <begin position="391"/>
        <end position="401"/>
    </location>
</feature>